<evidence type="ECO:0000256" key="2">
    <source>
        <dbReference type="ARBA" id="ARBA00022679"/>
    </source>
</evidence>
<name>A0ABN9L379_9NEOB</name>
<evidence type="ECO:0000259" key="4">
    <source>
        <dbReference type="PROSITE" id="PS50404"/>
    </source>
</evidence>
<dbReference type="EMBL" id="CAUEEQ010006735">
    <property type="protein sequence ID" value="CAJ0930525.1"/>
    <property type="molecule type" value="Genomic_DNA"/>
</dbReference>
<feature type="compositionally biased region" description="Polar residues" evidence="3">
    <location>
        <begin position="188"/>
        <end position="199"/>
    </location>
</feature>
<dbReference type="PANTHER" id="PTHR11571">
    <property type="entry name" value="GLUTATHIONE S-TRANSFERASE"/>
    <property type="match status" value="1"/>
</dbReference>
<dbReference type="InterPro" id="IPR010987">
    <property type="entry name" value="Glutathione-S-Trfase_C-like"/>
</dbReference>
<gene>
    <name evidence="6" type="ORF">RIMI_LOCUS4250554</name>
</gene>
<evidence type="ECO:0000256" key="3">
    <source>
        <dbReference type="SAM" id="MobiDB-lite"/>
    </source>
</evidence>
<dbReference type="PROSITE" id="PS50405">
    <property type="entry name" value="GST_CTER"/>
    <property type="match status" value="1"/>
</dbReference>
<dbReference type="InterPro" id="IPR050213">
    <property type="entry name" value="GST_superfamily"/>
</dbReference>
<evidence type="ECO:0000259" key="5">
    <source>
        <dbReference type="PROSITE" id="PS50405"/>
    </source>
</evidence>
<accession>A0ABN9L379</accession>
<dbReference type="PROSITE" id="PS50404">
    <property type="entry name" value="GST_NTER"/>
    <property type="match status" value="1"/>
</dbReference>
<sequence length="395" mass="44509">MKLQADPTSVEMPQDKEVMLHRSKGFTGYIPNFWKQELSSVGPKTRLAPLTDPSPIVLQKCFVSSVVSGLKIPTSHPKHCATKALRLKFGSLKSVGSYLGPSTINSPSKSSPTLSPRPPPPLQPIHGRTDWIELLEIGLVAEVGQSILRVRKARLPCARVNYGGNRLIFKIILRPAGKEGVNERRGNTAHQTGQKARQIQTEHRPMSAKPKLHYLNGRGKMESIRWLLAAAGVEFEEEFLETREQYEAMLRDGALMFQQVPMVEIDGMKLVQTNAILQYIASKIDMYVGGTNDLMESMMRYPFFQPELKAGHLNNILQKAKTRYFPSYEKVLRDHGGNYLVGNQFTWADGFKARISEIPTIKAFLKPGSQRKPVPDKKYEQTVRTVLQMHHFMSS</sequence>
<dbReference type="Pfam" id="PF02798">
    <property type="entry name" value="GST_N"/>
    <property type="match status" value="1"/>
</dbReference>
<dbReference type="Proteomes" id="UP001176940">
    <property type="component" value="Unassembled WGS sequence"/>
</dbReference>
<protein>
    <recommendedName>
        <fullName evidence="1">glutathione transferase</fullName>
        <ecNumber evidence="1">2.5.1.18</ecNumber>
    </recommendedName>
</protein>
<dbReference type="InterPro" id="IPR004046">
    <property type="entry name" value="GST_C"/>
</dbReference>
<dbReference type="InterPro" id="IPR036282">
    <property type="entry name" value="Glutathione-S-Trfase_C_sf"/>
</dbReference>
<feature type="domain" description="GST C-terminal" evidence="5">
    <location>
        <begin position="277"/>
        <end position="395"/>
    </location>
</feature>
<dbReference type="InterPro" id="IPR036249">
    <property type="entry name" value="Thioredoxin-like_sf"/>
</dbReference>
<dbReference type="EC" id="2.5.1.18" evidence="1"/>
<dbReference type="InterPro" id="IPR004045">
    <property type="entry name" value="Glutathione_S-Trfase_N"/>
</dbReference>
<proteinExistence type="predicted"/>
<keyword evidence="7" id="KW-1185">Reference proteome</keyword>
<feature type="region of interest" description="Disordered" evidence="3">
    <location>
        <begin position="180"/>
        <end position="204"/>
    </location>
</feature>
<dbReference type="PANTHER" id="PTHR11571:SF230">
    <property type="entry name" value="GLUTATHIONE TRANSFERASE"/>
    <property type="match status" value="1"/>
</dbReference>
<dbReference type="Pfam" id="PF14497">
    <property type="entry name" value="GST_C_3"/>
    <property type="match status" value="1"/>
</dbReference>
<dbReference type="SUPFAM" id="SSF47616">
    <property type="entry name" value="GST C-terminal domain-like"/>
    <property type="match status" value="1"/>
</dbReference>
<evidence type="ECO:0000313" key="7">
    <source>
        <dbReference type="Proteomes" id="UP001176940"/>
    </source>
</evidence>
<feature type="region of interest" description="Disordered" evidence="3">
    <location>
        <begin position="100"/>
        <end position="125"/>
    </location>
</feature>
<reference evidence="6" key="1">
    <citation type="submission" date="2023-07" db="EMBL/GenBank/DDBJ databases">
        <authorList>
            <person name="Stuckert A."/>
        </authorList>
    </citation>
    <scope>NUCLEOTIDE SEQUENCE</scope>
</reference>
<dbReference type="SUPFAM" id="SSF52833">
    <property type="entry name" value="Thioredoxin-like"/>
    <property type="match status" value="1"/>
</dbReference>
<organism evidence="6 7">
    <name type="scientific">Ranitomeya imitator</name>
    <name type="common">mimic poison frog</name>
    <dbReference type="NCBI Taxonomy" id="111125"/>
    <lineage>
        <taxon>Eukaryota</taxon>
        <taxon>Metazoa</taxon>
        <taxon>Chordata</taxon>
        <taxon>Craniata</taxon>
        <taxon>Vertebrata</taxon>
        <taxon>Euteleostomi</taxon>
        <taxon>Amphibia</taxon>
        <taxon>Batrachia</taxon>
        <taxon>Anura</taxon>
        <taxon>Neobatrachia</taxon>
        <taxon>Hyloidea</taxon>
        <taxon>Dendrobatidae</taxon>
        <taxon>Dendrobatinae</taxon>
        <taxon>Ranitomeya</taxon>
    </lineage>
</organism>
<dbReference type="InterPro" id="IPR040079">
    <property type="entry name" value="Glutathione_S-Trfase"/>
</dbReference>
<dbReference type="Gene3D" id="3.40.30.10">
    <property type="entry name" value="Glutaredoxin"/>
    <property type="match status" value="1"/>
</dbReference>
<keyword evidence="2" id="KW-0808">Transferase</keyword>
<evidence type="ECO:0000313" key="6">
    <source>
        <dbReference type="EMBL" id="CAJ0930525.1"/>
    </source>
</evidence>
<dbReference type="CDD" id="cd03077">
    <property type="entry name" value="GST_N_Alpha"/>
    <property type="match status" value="1"/>
</dbReference>
<dbReference type="Gene3D" id="1.20.1050.10">
    <property type="match status" value="1"/>
</dbReference>
<feature type="domain" description="GST N-terminal" evidence="4">
    <location>
        <begin position="208"/>
        <end position="288"/>
    </location>
</feature>
<evidence type="ECO:0000256" key="1">
    <source>
        <dbReference type="ARBA" id="ARBA00012452"/>
    </source>
</evidence>
<comment type="caution">
    <text evidence="6">The sequence shown here is derived from an EMBL/GenBank/DDBJ whole genome shotgun (WGS) entry which is preliminary data.</text>
</comment>
<dbReference type="SFLD" id="SFLDS00019">
    <property type="entry name" value="Glutathione_Transferase_(cytos"/>
    <property type="match status" value="1"/>
</dbReference>